<feature type="non-terminal residue" evidence="1">
    <location>
        <position position="1"/>
    </location>
</feature>
<proteinExistence type="predicted"/>
<accession>L8IBN8</accession>
<name>L8IBN8_9CETA</name>
<feature type="non-terminal residue" evidence="1">
    <location>
        <position position="53"/>
    </location>
</feature>
<evidence type="ECO:0000313" key="2">
    <source>
        <dbReference type="Proteomes" id="UP000011080"/>
    </source>
</evidence>
<reference evidence="1 2" key="1">
    <citation type="journal article" date="2012" name="Nat. Genet.">
        <title>The yak genome and adaptation to life at high altitude.</title>
        <authorList>
            <person name="Qiu Q."/>
            <person name="Zhang G."/>
            <person name="Ma T."/>
            <person name="Qian W."/>
            <person name="Wang J."/>
            <person name="Ye Z."/>
            <person name="Cao C."/>
            <person name="Hu Q."/>
            <person name="Kim J."/>
            <person name="Larkin D.M."/>
            <person name="Auvil L."/>
            <person name="Capitanu B."/>
            <person name="Ma J."/>
            <person name="Lewin H.A."/>
            <person name="Qian X."/>
            <person name="Lang Y."/>
            <person name="Zhou R."/>
            <person name="Wang L."/>
            <person name="Wang K."/>
            <person name="Xia J."/>
            <person name="Liao S."/>
            <person name="Pan S."/>
            <person name="Lu X."/>
            <person name="Hou H."/>
            <person name="Wang Y."/>
            <person name="Zang X."/>
            <person name="Yin Y."/>
            <person name="Ma H."/>
            <person name="Zhang J."/>
            <person name="Wang Z."/>
            <person name="Zhang Y."/>
            <person name="Zhang D."/>
            <person name="Yonezawa T."/>
            <person name="Hasegawa M."/>
            <person name="Zhong Y."/>
            <person name="Liu W."/>
            <person name="Zhang Y."/>
            <person name="Huang Z."/>
            <person name="Zhang S."/>
            <person name="Long R."/>
            <person name="Yang H."/>
            <person name="Wang J."/>
            <person name="Lenstra J.A."/>
            <person name="Cooper D.N."/>
            <person name="Wu Y."/>
            <person name="Wang J."/>
            <person name="Shi P."/>
            <person name="Wang J."/>
            <person name="Liu J."/>
        </authorList>
    </citation>
    <scope>NUCLEOTIDE SEQUENCE [LARGE SCALE GENOMIC DNA]</scope>
    <source>
        <strain evidence="2">yakQH1</strain>
    </source>
</reference>
<sequence length="53" mass="5477">AHQAPLSMGFPRQEYWSGGLPFPSPGDLTDPGIEPTSLLSPALAGGFFTTSAT</sequence>
<organism evidence="1 2">
    <name type="scientific">Bos mutus</name>
    <name type="common">wild yak</name>
    <dbReference type="NCBI Taxonomy" id="72004"/>
    <lineage>
        <taxon>Eukaryota</taxon>
        <taxon>Metazoa</taxon>
        <taxon>Chordata</taxon>
        <taxon>Craniata</taxon>
        <taxon>Vertebrata</taxon>
        <taxon>Euteleostomi</taxon>
        <taxon>Mammalia</taxon>
        <taxon>Eutheria</taxon>
        <taxon>Laurasiatheria</taxon>
        <taxon>Artiodactyla</taxon>
        <taxon>Ruminantia</taxon>
        <taxon>Pecora</taxon>
        <taxon>Bovidae</taxon>
        <taxon>Bovinae</taxon>
        <taxon>Bos</taxon>
    </lineage>
</organism>
<gene>
    <name evidence="1" type="ORF">M91_05555</name>
</gene>
<evidence type="ECO:0000313" key="1">
    <source>
        <dbReference type="EMBL" id="ELR53618.1"/>
    </source>
</evidence>
<dbReference type="EMBL" id="JH881551">
    <property type="protein sequence ID" value="ELR53618.1"/>
    <property type="molecule type" value="Genomic_DNA"/>
</dbReference>
<dbReference type="Proteomes" id="UP000011080">
    <property type="component" value="Unassembled WGS sequence"/>
</dbReference>
<protein>
    <submittedName>
        <fullName evidence="1">Uncharacterized protein</fullName>
    </submittedName>
</protein>
<dbReference type="AlphaFoldDB" id="L8IBN8"/>